<evidence type="ECO:0000313" key="2">
    <source>
        <dbReference type="Proteomes" id="UP000190023"/>
    </source>
</evidence>
<comment type="caution">
    <text evidence="1">The sequence shown here is derived from an EMBL/GenBank/DDBJ whole genome shotgun (WGS) entry which is preliminary data.</text>
</comment>
<dbReference type="AlphaFoldDB" id="A0A1T0AQL8"/>
<evidence type="ECO:0000313" key="1">
    <source>
        <dbReference type="EMBL" id="OOR98527.1"/>
    </source>
</evidence>
<name>A0A1T0AQL8_9PAST</name>
<dbReference type="EMBL" id="MUYB01000071">
    <property type="protein sequence ID" value="OOR98527.1"/>
    <property type="molecule type" value="Genomic_DNA"/>
</dbReference>
<keyword evidence="2" id="KW-1185">Reference proteome</keyword>
<organism evidence="1 2">
    <name type="scientific">[Haemophilus] felis</name>
    <dbReference type="NCBI Taxonomy" id="123822"/>
    <lineage>
        <taxon>Bacteria</taxon>
        <taxon>Pseudomonadati</taxon>
        <taxon>Pseudomonadota</taxon>
        <taxon>Gammaproteobacteria</taxon>
        <taxon>Pasteurellales</taxon>
        <taxon>Pasteurellaceae</taxon>
    </lineage>
</organism>
<reference evidence="1 2" key="1">
    <citation type="submission" date="2017-02" db="EMBL/GenBank/DDBJ databases">
        <title>Draft genome sequence of Haemophilus felis CCUG 31170 type strain.</title>
        <authorList>
            <person name="Engstrom-Jakobsson H."/>
            <person name="Salva-Serra F."/>
            <person name="Thorell K."/>
            <person name="Gonzales-Siles L."/>
            <person name="Karlsson R."/>
            <person name="Boulund F."/>
            <person name="Engstrand L."/>
            <person name="Kristiansson E."/>
            <person name="Moore E."/>
        </authorList>
    </citation>
    <scope>NUCLEOTIDE SEQUENCE [LARGE SCALE GENOMIC DNA]</scope>
    <source>
        <strain evidence="1 2">CCUG 31170</strain>
    </source>
</reference>
<dbReference type="Proteomes" id="UP000190023">
    <property type="component" value="Unassembled WGS sequence"/>
</dbReference>
<sequence length="108" mass="12834">MIEEKIKNFNIDDSDFINLLKNRKDIYNAKINSLYSRYYDGDGELRIFLGVYTRAEKGNRWPITSNANYYLRIQQFDVDENNNLKYDSDSFPYFIPIDNCGKLLIDLI</sequence>
<proteinExistence type="predicted"/>
<accession>A0A1T0AQL8</accession>
<protein>
    <submittedName>
        <fullName evidence="1">Uncharacterized protein</fullName>
    </submittedName>
</protein>
<gene>
    <name evidence="1" type="ORF">B0188_11355</name>
</gene>